<proteinExistence type="predicted"/>
<protein>
    <recommendedName>
        <fullName evidence="2">Seipin</fullName>
    </recommendedName>
</protein>
<dbReference type="Pfam" id="PF06775">
    <property type="entry name" value="Seipin"/>
    <property type="match status" value="1"/>
</dbReference>
<evidence type="ECO:0000256" key="7">
    <source>
        <dbReference type="ARBA" id="ARBA00023136"/>
    </source>
</evidence>
<keyword evidence="11" id="KW-1185">Reference proteome</keyword>
<evidence type="ECO:0000256" key="8">
    <source>
        <dbReference type="SAM" id="MobiDB-lite"/>
    </source>
</evidence>
<sequence length="412" mass="47043">MPTPFLGRLLDSYRKKLVHFAFTFKDVFYRGAVIVFLATVMVWMSVFMYGVFYYVYMPDVSHMRPVDFKFKPCGEKPGLCTYPSAYVELTRRFSDQLLARGQPYRVVLSLDVPESHVNQNLGMFMVHISMLNKAGEAVVKSDRSAMLRYRSGLLRAIYTFCYAPMLVTGSWEEKQTVDIELVPNFNENAHDPTVAAYIELQTRFIEIYSASLHIHAHFHGLRFLMYHYPVLSAVCGVSMNMAFLLLLAAFSWHHWFLTPFFHQQSVVRIGFDDEVFARKPSTSLDARRAELKEKLEQRRLQAQLSMSGDIERIGMSGRRTQSFSGSAIDTVSEEIPWTAVRKGVSKEDLSVDDRIADANLPATVIPDSTNEILETSDESPEKDKEAYVCEPEDNADPLFPRKRRVFASAADS</sequence>
<dbReference type="GO" id="GO:0005789">
    <property type="term" value="C:endoplasmic reticulum membrane"/>
    <property type="evidence" value="ECO:0007669"/>
    <property type="project" value="UniProtKB-SubCell"/>
</dbReference>
<evidence type="ECO:0000256" key="6">
    <source>
        <dbReference type="ARBA" id="ARBA00023098"/>
    </source>
</evidence>
<keyword evidence="4" id="KW-0256">Endoplasmic reticulum</keyword>
<evidence type="ECO:0000256" key="4">
    <source>
        <dbReference type="ARBA" id="ARBA00022824"/>
    </source>
</evidence>
<keyword evidence="7 9" id="KW-0472">Membrane</keyword>
<dbReference type="GO" id="GO:0006629">
    <property type="term" value="P:lipid metabolic process"/>
    <property type="evidence" value="ECO:0007669"/>
    <property type="project" value="UniProtKB-KW"/>
</dbReference>
<evidence type="ECO:0000256" key="9">
    <source>
        <dbReference type="SAM" id="Phobius"/>
    </source>
</evidence>
<dbReference type="EMBL" id="OA882304">
    <property type="protein sequence ID" value="CAD7274549.1"/>
    <property type="molecule type" value="Genomic_DNA"/>
</dbReference>
<dbReference type="PANTHER" id="PTHR21212">
    <property type="entry name" value="BERNARDINELLI-SEIP CONGENITAL LIPODYSTROPHY 2 HOMOLOG BSCL2 PROTEIN"/>
    <property type="match status" value="1"/>
</dbReference>
<gene>
    <name evidence="10" type="ORF">NMOB1V02_LOCUS2380</name>
</gene>
<evidence type="ECO:0000313" key="10">
    <source>
        <dbReference type="EMBL" id="CAD7274549.1"/>
    </source>
</evidence>
<name>A0A7R9BHT2_9CRUS</name>
<reference evidence="10" key="1">
    <citation type="submission" date="2020-11" db="EMBL/GenBank/DDBJ databases">
        <authorList>
            <person name="Tran Van P."/>
        </authorList>
    </citation>
    <scope>NUCLEOTIDE SEQUENCE</scope>
</reference>
<accession>A0A7R9BHT2</accession>
<evidence type="ECO:0000256" key="2">
    <source>
        <dbReference type="ARBA" id="ARBA00022064"/>
    </source>
</evidence>
<evidence type="ECO:0000256" key="3">
    <source>
        <dbReference type="ARBA" id="ARBA00022692"/>
    </source>
</evidence>
<feature type="transmembrane region" description="Helical" evidence="9">
    <location>
        <begin position="230"/>
        <end position="252"/>
    </location>
</feature>
<dbReference type="InterPro" id="IPR009617">
    <property type="entry name" value="Seipin"/>
</dbReference>
<keyword evidence="6" id="KW-0443">Lipid metabolism</keyword>
<feature type="transmembrane region" description="Helical" evidence="9">
    <location>
        <begin position="27"/>
        <end position="56"/>
    </location>
</feature>
<dbReference type="AlphaFoldDB" id="A0A7R9BHT2"/>
<dbReference type="OrthoDB" id="3990054at2759"/>
<comment type="subcellular location">
    <subcellularLocation>
        <location evidence="1">Endoplasmic reticulum membrane</location>
        <topology evidence="1">Multi-pass membrane protein</topology>
    </subcellularLocation>
</comment>
<keyword evidence="5 9" id="KW-1133">Transmembrane helix</keyword>
<evidence type="ECO:0000256" key="1">
    <source>
        <dbReference type="ARBA" id="ARBA00004477"/>
    </source>
</evidence>
<dbReference type="Proteomes" id="UP000678499">
    <property type="component" value="Unassembled WGS sequence"/>
</dbReference>
<dbReference type="EMBL" id="CAJPEX010000267">
    <property type="protein sequence ID" value="CAG0914701.1"/>
    <property type="molecule type" value="Genomic_DNA"/>
</dbReference>
<organism evidence="10">
    <name type="scientific">Notodromas monacha</name>
    <dbReference type="NCBI Taxonomy" id="399045"/>
    <lineage>
        <taxon>Eukaryota</taxon>
        <taxon>Metazoa</taxon>
        <taxon>Ecdysozoa</taxon>
        <taxon>Arthropoda</taxon>
        <taxon>Crustacea</taxon>
        <taxon>Oligostraca</taxon>
        <taxon>Ostracoda</taxon>
        <taxon>Podocopa</taxon>
        <taxon>Podocopida</taxon>
        <taxon>Cypridocopina</taxon>
        <taxon>Cypridoidea</taxon>
        <taxon>Cyprididae</taxon>
        <taxon>Notodromas</taxon>
    </lineage>
</organism>
<evidence type="ECO:0000256" key="5">
    <source>
        <dbReference type="ARBA" id="ARBA00022989"/>
    </source>
</evidence>
<dbReference type="GO" id="GO:0140042">
    <property type="term" value="P:lipid droplet formation"/>
    <property type="evidence" value="ECO:0007669"/>
    <property type="project" value="UniProtKB-ARBA"/>
</dbReference>
<evidence type="ECO:0000313" key="11">
    <source>
        <dbReference type="Proteomes" id="UP000678499"/>
    </source>
</evidence>
<feature type="region of interest" description="Disordered" evidence="8">
    <location>
        <begin position="366"/>
        <end position="401"/>
    </location>
</feature>
<dbReference type="PANTHER" id="PTHR21212:SF0">
    <property type="entry name" value="SEIPIN"/>
    <property type="match status" value="1"/>
</dbReference>
<keyword evidence="3 9" id="KW-0812">Transmembrane</keyword>
<dbReference type="CDD" id="cd23995">
    <property type="entry name" value="Seipin_BSCL2_like"/>
    <property type="match status" value="1"/>
</dbReference>